<gene>
    <name evidence="2" type="ORF">DYU11_20275</name>
</gene>
<dbReference type="Proteomes" id="UP000283523">
    <property type="component" value="Unassembled WGS sequence"/>
</dbReference>
<sequence length="208" mass="24224">MENLKIERRQRLIDWINEHEEKNGYRRVAEKAGLSSMGLYHVVTGKNFVTLDLMDAIRSAYGDEFPYSYIMDGTREPKRESTTKAVEPIPIAIEATEFNIKDHPEYLKVKAEADRYKALFELERMIRERSEQEAVELRQENRESTQLLRQIAAKQLSFRKSDSRVTAQQMDSEFWGFIHYYASNFLAMDQPSRIDALKATFQTANASA</sequence>
<keyword evidence="3" id="KW-1185">Reference proteome</keyword>
<proteinExistence type="predicted"/>
<organism evidence="2 3">
    <name type="scientific">Fibrisoma montanum</name>
    <dbReference type="NCBI Taxonomy" id="2305895"/>
    <lineage>
        <taxon>Bacteria</taxon>
        <taxon>Pseudomonadati</taxon>
        <taxon>Bacteroidota</taxon>
        <taxon>Cytophagia</taxon>
        <taxon>Cytophagales</taxon>
        <taxon>Spirosomataceae</taxon>
        <taxon>Fibrisoma</taxon>
    </lineage>
</organism>
<reference evidence="2 3" key="1">
    <citation type="submission" date="2018-08" db="EMBL/GenBank/DDBJ databases">
        <title>Fibrisoma montanum sp. nov., isolated from Danxia mountain soil.</title>
        <authorList>
            <person name="Huang Y."/>
        </authorList>
    </citation>
    <scope>NUCLEOTIDE SEQUENCE [LARGE SCALE GENOMIC DNA]</scope>
    <source>
        <strain evidence="2 3">HYT19</strain>
    </source>
</reference>
<comment type="caution">
    <text evidence="2">The sequence shown here is derived from an EMBL/GenBank/DDBJ whole genome shotgun (WGS) entry which is preliminary data.</text>
</comment>
<dbReference type="AlphaFoldDB" id="A0A418M3R9"/>
<protein>
    <submittedName>
        <fullName evidence="2">Uncharacterized protein</fullName>
    </submittedName>
</protein>
<accession>A0A418M3R9</accession>
<evidence type="ECO:0000256" key="1">
    <source>
        <dbReference type="SAM" id="Coils"/>
    </source>
</evidence>
<dbReference type="EMBL" id="QXED01000006">
    <property type="protein sequence ID" value="RIV20390.1"/>
    <property type="molecule type" value="Genomic_DNA"/>
</dbReference>
<evidence type="ECO:0000313" key="3">
    <source>
        <dbReference type="Proteomes" id="UP000283523"/>
    </source>
</evidence>
<name>A0A418M3R9_9BACT</name>
<dbReference type="RefSeq" id="WP_119669557.1">
    <property type="nucleotide sequence ID" value="NZ_QXED01000006.1"/>
</dbReference>
<evidence type="ECO:0000313" key="2">
    <source>
        <dbReference type="EMBL" id="RIV20390.1"/>
    </source>
</evidence>
<feature type="coiled-coil region" evidence="1">
    <location>
        <begin position="127"/>
        <end position="154"/>
    </location>
</feature>
<keyword evidence="1" id="KW-0175">Coiled coil</keyword>